<evidence type="ECO:0000256" key="1">
    <source>
        <dbReference type="ARBA" id="ARBA00004651"/>
    </source>
</evidence>
<dbReference type="PROSITE" id="PS50262">
    <property type="entry name" value="G_PROTEIN_RECEP_F1_2"/>
    <property type="match status" value="1"/>
</dbReference>
<dbReference type="GO" id="GO:0004984">
    <property type="term" value="F:olfactory receptor activity"/>
    <property type="evidence" value="ECO:0007669"/>
    <property type="project" value="InterPro"/>
</dbReference>
<dbReference type="InterPro" id="IPR000276">
    <property type="entry name" value="GPCR_Rhodpsn"/>
</dbReference>
<dbReference type="PRINTS" id="PR00245">
    <property type="entry name" value="OLFACTORYR"/>
</dbReference>
<gene>
    <name evidence="12" type="ORF">SUZIE_108200</name>
</gene>
<keyword evidence="5" id="KW-0297">G-protein coupled receptor</keyword>
<dbReference type="InterPro" id="IPR000725">
    <property type="entry name" value="Olfact_rcpt"/>
</dbReference>
<dbReference type="PANTHER" id="PTHR48001">
    <property type="entry name" value="OLFACTORY RECEPTOR"/>
    <property type="match status" value="1"/>
</dbReference>
<evidence type="ECO:0000256" key="9">
    <source>
        <dbReference type="ARBA" id="ARBA00053672"/>
    </source>
</evidence>
<dbReference type="Pfam" id="PF13853">
    <property type="entry name" value="7tm_4"/>
    <property type="match status" value="1"/>
</dbReference>
<evidence type="ECO:0000313" key="13">
    <source>
        <dbReference type="Proteomes" id="UP001166674"/>
    </source>
</evidence>
<feature type="transmembrane region" description="Helical" evidence="10">
    <location>
        <begin position="268"/>
        <end position="286"/>
    </location>
</feature>
<evidence type="ECO:0000256" key="6">
    <source>
        <dbReference type="ARBA" id="ARBA00023136"/>
    </source>
</evidence>
<dbReference type="InterPro" id="IPR017452">
    <property type="entry name" value="GPCR_Rhodpsn_7TM"/>
</dbReference>
<dbReference type="SUPFAM" id="SSF81321">
    <property type="entry name" value="Family A G protein-coupled receptor-like"/>
    <property type="match status" value="1"/>
</dbReference>
<sequence length="310" mass="35243">MGKIQTLISEFLLLDLPIQQEHKNLFYALLLAIYLITILGNLLLLLLLHLDSSLHTPMYLFLSNMSFSYLCSSSVTMSKLLQNLQSQIPSIPCAGCMKQTYFFLFYGNLMSFLFMAMAYDCYVAILFPLQHPHELKLCLSLVVLFWVLNMFYSFLYLLLIHRLSLSADNVIPHISCEISTLLKLACTYTHVNELMLFIIGGVVFIPVLLILLSYIRNMSSILEVPSAQSICKVFSTCGSHIFVVLLFYGTVIGLYLCPSANNSTVKDTVVALKYTVVTLMLNHFIYSLRNRVMKEAPGRALYKKKIPFHV</sequence>
<keyword evidence="7 12" id="KW-0675">Receptor</keyword>
<feature type="transmembrane region" description="Helical" evidence="10">
    <location>
        <begin position="137"/>
        <end position="159"/>
    </location>
</feature>
<protein>
    <submittedName>
        <fullName evidence="12">Olfactory receptor-like protein DTMT</fullName>
    </submittedName>
</protein>
<evidence type="ECO:0000256" key="4">
    <source>
        <dbReference type="ARBA" id="ARBA00022989"/>
    </source>
</evidence>
<dbReference type="GO" id="GO:0005886">
    <property type="term" value="C:plasma membrane"/>
    <property type="evidence" value="ECO:0007669"/>
    <property type="project" value="UniProtKB-SubCell"/>
</dbReference>
<feature type="transmembrane region" description="Helical" evidence="10">
    <location>
        <begin position="233"/>
        <end position="256"/>
    </location>
</feature>
<evidence type="ECO:0000256" key="5">
    <source>
        <dbReference type="ARBA" id="ARBA00023040"/>
    </source>
</evidence>
<reference evidence="12" key="1">
    <citation type="submission" date="2020-03" db="EMBL/GenBank/DDBJ databases">
        <title>Studies in the Genomics of Life Span.</title>
        <authorList>
            <person name="Glass D."/>
        </authorList>
    </citation>
    <scope>NUCLEOTIDE SEQUENCE</scope>
    <source>
        <strain evidence="12">SUZIE</strain>
        <tissue evidence="12">Muscle</tissue>
    </source>
</reference>
<keyword evidence="6 10" id="KW-0472">Membrane</keyword>
<keyword evidence="4 10" id="KW-1133">Transmembrane helix</keyword>
<feature type="transmembrane region" description="Helical" evidence="10">
    <location>
        <begin position="194"/>
        <end position="212"/>
    </location>
</feature>
<dbReference type="GO" id="GO:0004930">
    <property type="term" value="F:G protein-coupled receptor activity"/>
    <property type="evidence" value="ECO:0007669"/>
    <property type="project" value="UniProtKB-KW"/>
</dbReference>
<comment type="caution">
    <text evidence="12">The sequence shown here is derived from an EMBL/GenBank/DDBJ whole genome shotgun (WGS) entry which is preliminary data.</text>
</comment>
<evidence type="ECO:0000256" key="7">
    <source>
        <dbReference type="ARBA" id="ARBA00023170"/>
    </source>
</evidence>
<feature type="domain" description="G-protein coupled receptors family 1 profile" evidence="11">
    <location>
        <begin position="40"/>
        <end position="286"/>
    </location>
</feature>
<dbReference type="FunFam" id="1.20.1070.10:FF:000015">
    <property type="entry name" value="Olfactory receptor"/>
    <property type="match status" value="1"/>
</dbReference>
<evidence type="ECO:0000259" key="11">
    <source>
        <dbReference type="PROSITE" id="PS50262"/>
    </source>
</evidence>
<comment type="function">
    <text evidence="9">Possible taste receptor.</text>
</comment>
<accession>A0AA41MEV2</accession>
<keyword evidence="3 10" id="KW-0812">Transmembrane</keyword>
<evidence type="ECO:0000256" key="8">
    <source>
        <dbReference type="ARBA" id="ARBA00023224"/>
    </source>
</evidence>
<keyword evidence="13" id="KW-1185">Reference proteome</keyword>
<keyword evidence="8" id="KW-0807">Transducer</keyword>
<feature type="transmembrane region" description="Helical" evidence="10">
    <location>
        <begin position="25"/>
        <end position="47"/>
    </location>
</feature>
<dbReference type="PRINTS" id="PR00237">
    <property type="entry name" value="GPCRRHODOPSN"/>
</dbReference>
<feature type="transmembrane region" description="Helical" evidence="10">
    <location>
        <begin position="101"/>
        <end position="125"/>
    </location>
</feature>
<evidence type="ECO:0000313" key="12">
    <source>
        <dbReference type="EMBL" id="MBZ3870490.1"/>
    </source>
</evidence>
<keyword evidence="2" id="KW-1003">Cell membrane</keyword>
<comment type="subcellular location">
    <subcellularLocation>
        <location evidence="1">Cell membrane</location>
        <topology evidence="1">Multi-pass membrane protein</topology>
    </subcellularLocation>
</comment>
<dbReference type="Proteomes" id="UP001166674">
    <property type="component" value="Unassembled WGS sequence"/>
</dbReference>
<evidence type="ECO:0000256" key="3">
    <source>
        <dbReference type="ARBA" id="ARBA00022692"/>
    </source>
</evidence>
<dbReference type="AlphaFoldDB" id="A0AA41MEV2"/>
<evidence type="ECO:0000256" key="2">
    <source>
        <dbReference type="ARBA" id="ARBA00022475"/>
    </source>
</evidence>
<dbReference type="EMBL" id="JAATJV010149229">
    <property type="protein sequence ID" value="MBZ3870490.1"/>
    <property type="molecule type" value="Genomic_DNA"/>
</dbReference>
<name>A0AA41MEV2_SCICA</name>
<dbReference type="Gene3D" id="1.20.1070.10">
    <property type="entry name" value="Rhodopsin 7-helix transmembrane proteins"/>
    <property type="match status" value="1"/>
</dbReference>
<organism evidence="12 13">
    <name type="scientific">Sciurus carolinensis</name>
    <name type="common">Eastern gray squirrel</name>
    <dbReference type="NCBI Taxonomy" id="30640"/>
    <lineage>
        <taxon>Eukaryota</taxon>
        <taxon>Metazoa</taxon>
        <taxon>Chordata</taxon>
        <taxon>Craniata</taxon>
        <taxon>Vertebrata</taxon>
        <taxon>Euteleostomi</taxon>
        <taxon>Mammalia</taxon>
        <taxon>Eutheria</taxon>
        <taxon>Euarchontoglires</taxon>
        <taxon>Glires</taxon>
        <taxon>Rodentia</taxon>
        <taxon>Sciuromorpha</taxon>
        <taxon>Sciuridae</taxon>
        <taxon>Sciurinae</taxon>
        <taxon>Sciurini</taxon>
        <taxon>Sciurus</taxon>
    </lineage>
</organism>
<proteinExistence type="predicted"/>
<evidence type="ECO:0000256" key="10">
    <source>
        <dbReference type="SAM" id="Phobius"/>
    </source>
</evidence>